<accession>A0A2A5W8C8</accession>
<feature type="signal peptide" evidence="2">
    <location>
        <begin position="1"/>
        <end position="36"/>
    </location>
</feature>
<proteinExistence type="predicted"/>
<feature type="chain" id="PRO_5011975237" evidence="2">
    <location>
        <begin position="37"/>
        <end position="325"/>
    </location>
</feature>
<dbReference type="Pfam" id="PF20434">
    <property type="entry name" value="BD-FAE"/>
    <property type="match status" value="1"/>
</dbReference>
<dbReference type="InterPro" id="IPR000073">
    <property type="entry name" value="AB_hydrolase_1"/>
</dbReference>
<dbReference type="InterPro" id="IPR050300">
    <property type="entry name" value="GDXG_lipolytic_enzyme"/>
</dbReference>
<keyword evidence="2" id="KW-0732">Signal</keyword>
<dbReference type="Gene3D" id="3.40.50.1820">
    <property type="entry name" value="alpha/beta hydrolase"/>
    <property type="match status" value="1"/>
</dbReference>
<dbReference type="PANTHER" id="PTHR48081">
    <property type="entry name" value="AB HYDROLASE SUPERFAMILY PROTEIN C4A8.06C"/>
    <property type="match status" value="1"/>
</dbReference>
<reference evidence="4 5" key="1">
    <citation type="submission" date="2017-08" db="EMBL/GenBank/DDBJ databases">
        <title>Fine stratification of microbial communities through a metagenomic profile of the photic zone.</title>
        <authorList>
            <person name="Haro-Moreno J.M."/>
            <person name="Lopez-Perez M."/>
            <person name="De La Torre J."/>
            <person name="Picazo A."/>
            <person name="Camacho A."/>
            <person name="Rodriguez-Valera F."/>
        </authorList>
    </citation>
    <scope>NUCLEOTIDE SEQUENCE [LARGE SCALE GENOMIC DNA]</scope>
    <source>
        <strain evidence="4">MED-G28</strain>
    </source>
</reference>
<evidence type="ECO:0000313" key="4">
    <source>
        <dbReference type="EMBL" id="PDH32775.1"/>
    </source>
</evidence>
<dbReference type="SUPFAM" id="SSF53474">
    <property type="entry name" value="alpha/beta-Hydrolases"/>
    <property type="match status" value="1"/>
</dbReference>
<feature type="domain" description="BD-FAE-like" evidence="3">
    <location>
        <begin position="68"/>
        <end position="282"/>
    </location>
</feature>
<organism evidence="4 5">
    <name type="scientific">OM182 bacterium MED-G28</name>
    <dbReference type="NCBI Taxonomy" id="1986256"/>
    <lineage>
        <taxon>Bacteria</taxon>
        <taxon>Pseudomonadati</taxon>
        <taxon>Pseudomonadota</taxon>
        <taxon>Gammaproteobacteria</taxon>
        <taxon>OMG group</taxon>
        <taxon>OM182 clade</taxon>
    </lineage>
</organism>
<dbReference type="AlphaFoldDB" id="A0A2A5W8C8"/>
<dbReference type="InterPro" id="IPR029058">
    <property type="entry name" value="AB_hydrolase_fold"/>
</dbReference>
<sequence length="325" mass="35387">MKTSFAIKNPRAGQLMHLVKAAFCFALIGCSALIHAQTSERSFVDVTSTYSVAPNLTYHRAGGVDLKLDVYRPRDVQGPNPTLMYIHGGGWTNGSKEGSSLTFLPYLEMGWTVVNVAYRLADVAHAPAAVEDTRCALRWIYRNAEQYNFDKTNIVVTGNSAGGHLALTTGMLASNVGMERQCPGDRMRAWPIGPRNMEPLEVAAIVNWYGITNVTSLLNEGPGTSGNFTEAWLGSSSDRVAIAARVSPVNHIRADLPPVLTIHGNEDSIVPFDQGLRLHEALEDAGVQNKLITIEGGGHGGFTLNQMRDIYAEIRDFLESHNIGH</sequence>
<dbReference type="GO" id="GO:0016787">
    <property type="term" value="F:hydrolase activity"/>
    <property type="evidence" value="ECO:0007669"/>
    <property type="project" value="UniProtKB-KW"/>
</dbReference>
<dbReference type="PRINTS" id="PR00111">
    <property type="entry name" value="ABHYDROLASE"/>
</dbReference>
<dbReference type="PANTHER" id="PTHR48081:SF13">
    <property type="entry name" value="ALPHA_BETA HYDROLASE"/>
    <property type="match status" value="1"/>
</dbReference>
<evidence type="ECO:0000256" key="1">
    <source>
        <dbReference type="ARBA" id="ARBA00022801"/>
    </source>
</evidence>
<name>A0A2A5W8C8_9GAMM</name>
<evidence type="ECO:0000259" key="3">
    <source>
        <dbReference type="Pfam" id="PF20434"/>
    </source>
</evidence>
<dbReference type="InterPro" id="IPR049492">
    <property type="entry name" value="BD-FAE-like_dom"/>
</dbReference>
<gene>
    <name evidence="4" type="ORF">CNF02_10970</name>
</gene>
<dbReference type="Proteomes" id="UP000219329">
    <property type="component" value="Unassembled WGS sequence"/>
</dbReference>
<dbReference type="EMBL" id="NTJZ01000013">
    <property type="protein sequence ID" value="PDH32775.1"/>
    <property type="molecule type" value="Genomic_DNA"/>
</dbReference>
<evidence type="ECO:0000256" key="2">
    <source>
        <dbReference type="SAM" id="SignalP"/>
    </source>
</evidence>
<evidence type="ECO:0000313" key="5">
    <source>
        <dbReference type="Proteomes" id="UP000219329"/>
    </source>
</evidence>
<keyword evidence="1" id="KW-0378">Hydrolase</keyword>
<comment type="caution">
    <text evidence="4">The sequence shown here is derived from an EMBL/GenBank/DDBJ whole genome shotgun (WGS) entry which is preliminary data.</text>
</comment>
<protein>
    <submittedName>
        <fullName evidence="4">Lipase</fullName>
    </submittedName>
</protein>